<evidence type="ECO:0000256" key="1">
    <source>
        <dbReference type="ARBA" id="ARBA00001445"/>
    </source>
</evidence>
<dbReference type="PANTHER" id="PTHR33307:SF6">
    <property type="entry name" value="ALPHA-RHAMNOSIDASE (EUROFUNG)-RELATED"/>
    <property type="match status" value="1"/>
</dbReference>
<keyword evidence="8" id="KW-1185">Reference proteome</keyword>
<evidence type="ECO:0000313" key="7">
    <source>
        <dbReference type="EMBL" id="GGP08302.1"/>
    </source>
</evidence>
<feature type="compositionally biased region" description="Basic and acidic residues" evidence="4">
    <location>
        <begin position="226"/>
        <end position="236"/>
    </location>
</feature>
<dbReference type="AlphaFoldDB" id="A0A918E6F2"/>
<dbReference type="Gene3D" id="1.50.10.10">
    <property type="match status" value="1"/>
</dbReference>
<dbReference type="InterPro" id="IPR035398">
    <property type="entry name" value="Bac_rhamnosid_C"/>
</dbReference>
<feature type="region of interest" description="Disordered" evidence="4">
    <location>
        <begin position="215"/>
        <end position="236"/>
    </location>
</feature>
<comment type="catalytic activity">
    <reaction evidence="1">
        <text>Hydrolysis of terminal non-reducing alpha-L-rhamnose residues in alpha-L-rhamnosides.</text>
        <dbReference type="EC" id="3.2.1.40"/>
    </reaction>
</comment>
<sequence length="236" mass="25517">MIGRTAEAERMRALADDIRAAFIKTFASAPGRLTGDTQTGYLLALAFGLLPPEWIVPAARRLAELVGEHGPQTGFLGVNLLCPVLSEHGHADLAHALLNRTAPPSWRYQVRRGATTVWERWDGAGAPSMNSFNHYAFGSVGEWLYGGVAGIAQAPDSVAYRELVIRPLPGELTWARASYESVRGRIAVSWERRGGDFHLAVTVPPGASATVHLPDGQTHQVPSGDHTFRTTEETTA</sequence>
<reference evidence="7" key="2">
    <citation type="submission" date="2020-09" db="EMBL/GenBank/DDBJ databases">
        <authorList>
            <person name="Sun Q."/>
            <person name="Zhou Y."/>
        </authorList>
    </citation>
    <scope>NUCLEOTIDE SEQUENCE</scope>
    <source>
        <strain evidence="7">CGMCC 4.7430</strain>
    </source>
</reference>
<dbReference type="EMBL" id="BMNK01000006">
    <property type="protein sequence ID" value="GGP08302.1"/>
    <property type="molecule type" value="Genomic_DNA"/>
</dbReference>
<evidence type="ECO:0000256" key="2">
    <source>
        <dbReference type="ARBA" id="ARBA00012652"/>
    </source>
</evidence>
<gene>
    <name evidence="7" type="ORF">GCM10012278_39480</name>
</gene>
<name>A0A918E6F2_9ACTN</name>
<feature type="domain" description="Alpha-L-rhamnosidase six-hairpin glycosidase" evidence="5">
    <location>
        <begin position="1"/>
        <end position="146"/>
    </location>
</feature>
<dbReference type="PANTHER" id="PTHR33307">
    <property type="entry name" value="ALPHA-RHAMNOSIDASE (EUROFUNG)"/>
    <property type="match status" value="1"/>
</dbReference>
<evidence type="ECO:0000256" key="3">
    <source>
        <dbReference type="ARBA" id="ARBA00022801"/>
    </source>
</evidence>
<evidence type="ECO:0000313" key="8">
    <source>
        <dbReference type="Proteomes" id="UP000660745"/>
    </source>
</evidence>
<dbReference type="EC" id="3.2.1.40" evidence="2"/>
<evidence type="ECO:0000256" key="4">
    <source>
        <dbReference type="SAM" id="MobiDB-lite"/>
    </source>
</evidence>
<dbReference type="Proteomes" id="UP000660745">
    <property type="component" value="Unassembled WGS sequence"/>
</dbReference>
<dbReference type="Pfam" id="PF17390">
    <property type="entry name" value="Bac_rhamnosid_C"/>
    <property type="match status" value="1"/>
</dbReference>
<dbReference type="SUPFAM" id="SSF48208">
    <property type="entry name" value="Six-hairpin glycosidases"/>
    <property type="match status" value="1"/>
</dbReference>
<dbReference type="GO" id="GO:0030596">
    <property type="term" value="F:alpha-L-rhamnosidase activity"/>
    <property type="evidence" value="ECO:0007669"/>
    <property type="project" value="UniProtKB-EC"/>
</dbReference>
<dbReference type="GO" id="GO:0005975">
    <property type="term" value="P:carbohydrate metabolic process"/>
    <property type="evidence" value="ECO:0007669"/>
    <property type="project" value="InterPro"/>
</dbReference>
<keyword evidence="3" id="KW-0378">Hydrolase</keyword>
<comment type="caution">
    <text evidence="7">The sequence shown here is derived from an EMBL/GenBank/DDBJ whole genome shotgun (WGS) entry which is preliminary data.</text>
</comment>
<accession>A0A918E6F2</accession>
<dbReference type="InterPro" id="IPR016007">
    <property type="entry name" value="Alpha_rhamnosid"/>
</dbReference>
<dbReference type="InterPro" id="IPR035396">
    <property type="entry name" value="Bac_rhamnosid6H"/>
</dbReference>
<dbReference type="InterPro" id="IPR012341">
    <property type="entry name" value="6hp_glycosidase-like_sf"/>
</dbReference>
<organism evidence="7 8">
    <name type="scientific">Nonomuraea glycinis</name>
    <dbReference type="NCBI Taxonomy" id="2047744"/>
    <lineage>
        <taxon>Bacteria</taxon>
        <taxon>Bacillati</taxon>
        <taxon>Actinomycetota</taxon>
        <taxon>Actinomycetes</taxon>
        <taxon>Streptosporangiales</taxon>
        <taxon>Streptosporangiaceae</taxon>
        <taxon>Nonomuraea</taxon>
    </lineage>
</organism>
<evidence type="ECO:0000259" key="6">
    <source>
        <dbReference type="Pfam" id="PF17390"/>
    </source>
</evidence>
<proteinExistence type="predicted"/>
<dbReference type="Gene3D" id="2.60.420.10">
    <property type="entry name" value="Maltose phosphorylase, domain 3"/>
    <property type="match status" value="1"/>
</dbReference>
<protein>
    <recommendedName>
        <fullName evidence="2">alpha-L-rhamnosidase</fullName>
        <ecNumber evidence="2">3.2.1.40</ecNumber>
    </recommendedName>
</protein>
<dbReference type="InterPro" id="IPR008928">
    <property type="entry name" value="6-hairpin_glycosidase_sf"/>
</dbReference>
<feature type="domain" description="Alpha-L-rhamnosidase C-terminal" evidence="6">
    <location>
        <begin position="151"/>
        <end position="222"/>
    </location>
</feature>
<reference evidence="7" key="1">
    <citation type="journal article" date="2014" name="Int. J. Syst. Evol. Microbiol.">
        <title>Complete genome sequence of Corynebacterium casei LMG S-19264T (=DSM 44701T), isolated from a smear-ripened cheese.</title>
        <authorList>
            <consortium name="US DOE Joint Genome Institute (JGI-PGF)"/>
            <person name="Walter F."/>
            <person name="Albersmeier A."/>
            <person name="Kalinowski J."/>
            <person name="Ruckert C."/>
        </authorList>
    </citation>
    <scope>NUCLEOTIDE SEQUENCE</scope>
    <source>
        <strain evidence="7">CGMCC 4.7430</strain>
    </source>
</reference>
<dbReference type="Pfam" id="PF17389">
    <property type="entry name" value="Bac_rhamnosid6H"/>
    <property type="match status" value="1"/>
</dbReference>
<evidence type="ECO:0000259" key="5">
    <source>
        <dbReference type="Pfam" id="PF17389"/>
    </source>
</evidence>